<dbReference type="InParanoid" id="G5EBP3"/>
<keyword evidence="3" id="KW-1185">Reference proteome</keyword>
<evidence type="ECO:0000256" key="1">
    <source>
        <dbReference type="SAM" id="Phobius"/>
    </source>
</evidence>
<dbReference type="InterPro" id="IPR053220">
    <property type="entry name" value="Nematode_rcpt-like_serp_H"/>
</dbReference>
<feature type="transmembrane region" description="Helical" evidence="1">
    <location>
        <begin position="60"/>
        <end position="90"/>
    </location>
</feature>
<dbReference type="PANTHER" id="PTHR22941">
    <property type="entry name" value="SERPENTINE RECEPTOR"/>
    <property type="match status" value="1"/>
</dbReference>
<keyword evidence="1" id="KW-0472">Membrane</keyword>
<feature type="transmembrane region" description="Helical" evidence="1">
    <location>
        <begin position="199"/>
        <end position="218"/>
    </location>
</feature>
<dbReference type="AGR" id="WB:WBGene00005497"/>
<dbReference type="PANTHER" id="PTHR22941:SF48">
    <property type="entry name" value="G PROTEIN-COUPLED RECEPTOR-RELATED"/>
    <property type="match status" value="1"/>
</dbReference>
<dbReference type="SUPFAM" id="SSF81321">
    <property type="entry name" value="Family A G protein-coupled receptor-like"/>
    <property type="match status" value="1"/>
</dbReference>
<dbReference type="Proteomes" id="UP000001940">
    <property type="component" value="Chromosome V"/>
</dbReference>
<dbReference type="WormBase" id="K08G2.8">
    <property type="protein sequence ID" value="CE34203"/>
    <property type="gene ID" value="WBGene00005497"/>
    <property type="gene designation" value="srh-293"/>
</dbReference>
<sequence>MVSSIIKFIGSPRGYSTIFYVISGISFPIHLFGSYCILFQTSATMKSVKWTLFNLHFWSAALDLSISFLAQPFFCTPTMAAFPLGVLSLIGVPNDLLMLSIYTIFMLVPVSIISMFENRYFVLFVNRGCWRYFRYPFLVANYIIVITYCFIIYLEIPDQEIAIKKLFKKYPRFYNFEIPVSSFIVISDEDRSWQKLRRISVISFILLEIIVFGILLRVKLKLSMKKIASSISSKTLQMQKRFIKALNLQIAIPLIVIFVPIIAGMIFKALSIVNPQAFSNLLNFYFSLHGVLSTILMLYLQNPYREAVLSIFCCRKPVESKIFTTAGKFSRKSMT</sequence>
<dbReference type="AlphaFoldDB" id="G5EBP3"/>
<dbReference type="OrthoDB" id="5860679at2759"/>
<reference evidence="2 3" key="1">
    <citation type="journal article" date="1998" name="Science">
        <title>Genome sequence of the nematode C. elegans: a platform for investigating biology.</title>
        <authorList>
            <consortium name="The C. elegans sequencing consortium"/>
            <person name="Sulson J.E."/>
            <person name="Waterston R."/>
        </authorList>
    </citation>
    <scope>NUCLEOTIDE SEQUENCE [LARGE SCALE GENOMIC DNA]</scope>
    <source>
        <strain evidence="2 3">Bristol N2</strain>
    </source>
</reference>
<feature type="transmembrane region" description="Helical" evidence="1">
    <location>
        <begin position="246"/>
        <end position="270"/>
    </location>
</feature>
<organism evidence="2 3">
    <name type="scientific">Caenorhabditis elegans</name>
    <dbReference type="NCBI Taxonomy" id="6239"/>
    <lineage>
        <taxon>Eukaryota</taxon>
        <taxon>Metazoa</taxon>
        <taxon>Ecdysozoa</taxon>
        <taxon>Nematoda</taxon>
        <taxon>Chromadorea</taxon>
        <taxon>Rhabditida</taxon>
        <taxon>Rhabditina</taxon>
        <taxon>Rhabditomorpha</taxon>
        <taxon>Rhabditoidea</taxon>
        <taxon>Rhabditidae</taxon>
        <taxon>Peloderinae</taxon>
        <taxon>Caenorhabditis</taxon>
    </lineage>
</organism>
<dbReference type="KEGG" id="cel:CELE_K08G2.8"/>
<gene>
    <name evidence="2 4" type="primary">srh-293</name>
    <name evidence="2" type="ORF">CELE_K08G2.8</name>
    <name evidence="4" type="ORF">K08G2.8</name>
</gene>
<dbReference type="PIR" id="T23505">
    <property type="entry name" value="T23505"/>
</dbReference>
<name>G5EBP3_CAEEL</name>
<feature type="transmembrane region" description="Helical" evidence="1">
    <location>
        <begin position="137"/>
        <end position="156"/>
    </location>
</feature>
<dbReference type="HOGENOM" id="CLU_042960_1_1_1"/>
<dbReference type="FunCoup" id="G5EBP3">
    <property type="interactions" value="2"/>
</dbReference>
<dbReference type="RefSeq" id="NP_506962.2">
    <property type="nucleotide sequence ID" value="NM_074561.2"/>
</dbReference>
<accession>G5EBP3</accession>
<evidence type="ECO:0000313" key="3">
    <source>
        <dbReference type="Proteomes" id="UP000001940"/>
    </source>
</evidence>
<protein>
    <submittedName>
        <fullName evidence="2">Serpentine Receptor, class H</fullName>
    </submittedName>
</protein>
<feature type="transmembrane region" description="Helical" evidence="1">
    <location>
        <begin position="96"/>
        <end position="116"/>
    </location>
</feature>
<evidence type="ECO:0000313" key="2">
    <source>
        <dbReference type="EMBL" id="CAB03195.2"/>
    </source>
</evidence>
<dbReference type="PhylomeDB" id="G5EBP3"/>
<keyword evidence="2" id="KW-0675">Receptor</keyword>
<dbReference type="GeneID" id="187174"/>
<dbReference type="Pfam" id="PF10318">
    <property type="entry name" value="7TM_GPCR_Srh"/>
    <property type="match status" value="1"/>
</dbReference>
<dbReference type="InterPro" id="IPR019422">
    <property type="entry name" value="7TM_GPCR_serpentine_rcpt_Srh"/>
</dbReference>
<evidence type="ECO:0000313" key="4">
    <source>
        <dbReference type="WormBase" id="K08G2.8"/>
    </source>
</evidence>
<dbReference type="EMBL" id="BX284605">
    <property type="protein sequence ID" value="CAB03195.2"/>
    <property type="molecule type" value="Genomic_DNA"/>
</dbReference>
<keyword evidence="1" id="KW-1133">Transmembrane helix</keyword>
<feature type="transmembrane region" description="Helical" evidence="1">
    <location>
        <begin position="18"/>
        <end position="39"/>
    </location>
</feature>
<dbReference type="CTD" id="187174"/>
<dbReference type="PaxDb" id="6239-K08G2.8"/>
<keyword evidence="1" id="KW-0812">Transmembrane</keyword>
<dbReference type="SMR" id="G5EBP3"/>
<feature type="transmembrane region" description="Helical" evidence="1">
    <location>
        <begin position="282"/>
        <end position="300"/>
    </location>
</feature>
<proteinExistence type="predicted"/>